<feature type="region of interest" description="Disordered" evidence="1">
    <location>
        <begin position="1"/>
        <end position="30"/>
    </location>
</feature>
<dbReference type="KEGG" id="dvl:Dvul_1664"/>
<evidence type="ECO:0000313" key="3">
    <source>
        <dbReference type="EMBL" id="ABM28681.1"/>
    </source>
</evidence>
<dbReference type="AlphaFoldDB" id="A0A0H3A8P5"/>
<reference evidence="4" key="1">
    <citation type="journal article" date="2009" name="Environ. Microbiol.">
        <title>Contribution of mobile genetic elements to Desulfovibrio vulgaris genome plasticity.</title>
        <authorList>
            <person name="Walker C.B."/>
            <person name="Stolyar S."/>
            <person name="Chivian D."/>
            <person name="Pinel N."/>
            <person name="Gabster J.A."/>
            <person name="Dehal P.S."/>
            <person name="He Z."/>
            <person name="Yang Z.K."/>
            <person name="Yen H.C."/>
            <person name="Zhou J."/>
            <person name="Wall J.D."/>
            <person name="Hazen T.C."/>
            <person name="Arkin A.P."/>
            <person name="Stahl D.A."/>
        </authorList>
    </citation>
    <scope>NUCLEOTIDE SEQUENCE [LARGE SCALE GENOMIC DNA]</scope>
    <source>
        <strain evidence="4">DP4</strain>
    </source>
</reference>
<organism evidence="3 4">
    <name type="scientific">Nitratidesulfovibrio vulgaris (strain DP4)</name>
    <name type="common">Desulfovibrio vulgaris</name>
    <dbReference type="NCBI Taxonomy" id="391774"/>
    <lineage>
        <taxon>Bacteria</taxon>
        <taxon>Pseudomonadati</taxon>
        <taxon>Thermodesulfobacteriota</taxon>
        <taxon>Desulfovibrionia</taxon>
        <taxon>Desulfovibrionales</taxon>
        <taxon>Desulfovibrionaceae</taxon>
        <taxon>Nitratidesulfovibrio</taxon>
    </lineage>
</organism>
<dbReference type="Gene3D" id="3.40.50.2000">
    <property type="entry name" value="Glycogen Phosphorylase B"/>
    <property type="match status" value="1"/>
</dbReference>
<dbReference type="HOGENOM" id="CLU_838687_0_0_7"/>
<gene>
    <name evidence="3" type="ordered locus">Dvul_1664</name>
</gene>
<evidence type="ECO:0000256" key="1">
    <source>
        <dbReference type="SAM" id="MobiDB-lite"/>
    </source>
</evidence>
<dbReference type="EMBL" id="CP000527">
    <property type="protein sequence ID" value="ABM28681.1"/>
    <property type="molecule type" value="Genomic_DNA"/>
</dbReference>
<proteinExistence type="predicted"/>
<accession>A0A0H3A8P5</accession>
<sequence length="384" mass="43475">MRDRTPRVPASGPALRPSTPSPGVPVIRPRHPWRHGHALPPSGHWAIAEAGGHMPRLFWLGSPFFSKALEGRGFDIRSTDFQEMAVFGWDDIVRMAGFEPDVLVVADKSRPPFVTGVESFPCLTVFYCVDSHIHSWYPYYAQAFDICLMSLRDHIPAMLGRRLTQDRVWWTPAFAKDDDRPRPQTFQWDVMFVGTVDATRTPKRHAFMSALRDRMPGLAVRTGDYRSLYPEGRIILNYCEHGDLNFRVFEALGCGGCLVTPRIGHGLLDLFPEGQALATYPPDDMDALVALLEGLLASPERCATMRREGLALIDAAHRAQHRAASFMASLERLPDGIVERRRAKARDIHSQWLRMVYLLFAEQLAPPYLKQKYLEAARTDARRV</sequence>
<name>A0A0H3A8P5_NITV4</name>
<feature type="domain" description="Spore protein YkvP/CgeB glycosyl transferase-like" evidence="2">
    <location>
        <begin position="220"/>
        <end position="327"/>
    </location>
</feature>
<protein>
    <recommendedName>
        <fullName evidence="2">Spore protein YkvP/CgeB glycosyl transferase-like domain-containing protein</fullName>
    </recommendedName>
</protein>
<dbReference type="Proteomes" id="UP000009173">
    <property type="component" value="Chromosome"/>
</dbReference>
<dbReference type="Pfam" id="PF13524">
    <property type="entry name" value="Glyco_trans_1_2"/>
    <property type="match status" value="1"/>
</dbReference>
<dbReference type="InterPro" id="IPR055259">
    <property type="entry name" value="YkvP/CgeB_Glyco_trans-like"/>
</dbReference>
<evidence type="ECO:0000313" key="4">
    <source>
        <dbReference type="Proteomes" id="UP000009173"/>
    </source>
</evidence>
<evidence type="ECO:0000259" key="2">
    <source>
        <dbReference type="Pfam" id="PF13524"/>
    </source>
</evidence>
<dbReference type="SUPFAM" id="SSF53756">
    <property type="entry name" value="UDP-Glycosyltransferase/glycogen phosphorylase"/>
    <property type="match status" value="1"/>
</dbReference>